<protein>
    <submittedName>
        <fullName evidence="4">Nitrogenase</fullName>
    </submittedName>
</protein>
<proteinExistence type="inferred from homology"/>
<accession>A0A7G6DZE6</accession>
<dbReference type="AlphaFoldDB" id="A0A7G6DZE6"/>
<dbReference type="Pfam" id="PF00148">
    <property type="entry name" value="Oxidored_nitro"/>
    <property type="match status" value="1"/>
</dbReference>
<keyword evidence="5" id="KW-1185">Reference proteome</keyword>
<evidence type="ECO:0000313" key="5">
    <source>
        <dbReference type="Proteomes" id="UP000515847"/>
    </source>
</evidence>
<gene>
    <name evidence="4" type="ORF">BR63_02010</name>
</gene>
<evidence type="ECO:0000313" key="4">
    <source>
        <dbReference type="EMBL" id="QNB45200.1"/>
    </source>
</evidence>
<feature type="domain" description="Nitrogenase/oxidoreductase component 1" evidence="3">
    <location>
        <begin position="19"/>
        <end position="436"/>
    </location>
</feature>
<dbReference type="InterPro" id="IPR050152">
    <property type="entry name" value="ChlB/BchB/BchZ"/>
</dbReference>
<dbReference type="EMBL" id="CP045798">
    <property type="protein sequence ID" value="QNB45200.1"/>
    <property type="molecule type" value="Genomic_DNA"/>
</dbReference>
<dbReference type="Gene3D" id="3.40.50.1980">
    <property type="entry name" value="Nitrogenase molybdenum iron protein domain"/>
    <property type="match status" value="3"/>
</dbReference>
<dbReference type="KEGG" id="tfr:BR63_02010"/>
<keyword evidence="1 2" id="KW-0535">Nitrogen fixation</keyword>
<dbReference type="PROSITE" id="PS00699">
    <property type="entry name" value="NITROGENASE_1_1"/>
    <property type="match status" value="1"/>
</dbReference>
<dbReference type="RefSeq" id="WP_034423378.1">
    <property type="nucleotide sequence ID" value="NZ_CP045798.1"/>
</dbReference>
<evidence type="ECO:0000256" key="2">
    <source>
        <dbReference type="RuleBase" id="RU004021"/>
    </source>
</evidence>
<dbReference type="PANTHER" id="PTHR33712">
    <property type="entry name" value="LIGHT-INDEPENDENT PROTOCHLOROPHYLLIDE REDUCTASE SUBUNIT B"/>
    <property type="match status" value="1"/>
</dbReference>
<comment type="similarity">
    <text evidence="2">Belongs to the NifD/NifK/NifE/NifN family.</text>
</comment>
<evidence type="ECO:0000256" key="1">
    <source>
        <dbReference type="ARBA" id="ARBA00023231"/>
    </source>
</evidence>
<dbReference type="InterPro" id="IPR000318">
    <property type="entry name" value="Nase_comp1_CS"/>
</dbReference>
<dbReference type="Proteomes" id="UP000515847">
    <property type="component" value="Chromosome"/>
</dbReference>
<dbReference type="PANTHER" id="PTHR33712:SF7">
    <property type="entry name" value="LIGHT-INDEPENDENT PROTOCHLOROPHYLLIDE REDUCTASE SUBUNIT B"/>
    <property type="match status" value="1"/>
</dbReference>
<dbReference type="OrthoDB" id="9800746at2"/>
<sequence>MSETNTHFRNVNENPCNMCMPMGGILALKGIEKTMVIIHGSQGCSTYMRRHISEHFNEPVDVASSSLNEKGTVYGGEENLKKGLDNLRKVYHPDFIGILTTCLAETIGEDIERIAQEYVRERDLSQDLVVAVPTPGYGGTHTEGYFLTIRRIVAKLAKKTQKHSRINVIIPNISPADIRELKRILSLMDIGYILLPDVSDTLDAPYSRLYHKIPEGGTPLAHIRAMSGAVATVELGITVDDSLSAGKYLEEEYGVPLYRLPLPMGIENTDLFLRTLGEITGKGVPRGLELERGRLLDCMIDSHKYNFQGRCAVFGETELVYAISTTCLENGIFPAVIATGSRNERLGALLAKSLQEGGSNYVLLNDTDFAHIREQCKIMKVNLAIGSSEGRYLTEREGIPLVRVGFPVHDQVGGQRILSLGYQGTMAFLDRITNTLLDNKHQNYRSSLYRKYFVG</sequence>
<dbReference type="GO" id="GO:0016163">
    <property type="term" value="F:nitrogenase activity"/>
    <property type="evidence" value="ECO:0007669"/>
    <property type="project" value="InterPro"/>
</dbReference>
<dbReference type="InterPro" id="IPR000510">
    <property type="entry name" value="Nase/OxRdtase_comp1"/>
</dbReference>
<evidence type="ECO:0000259" key="3">
    <source>
        <dbReference type="Pfam" id="PF00148"/>
    </source>
</evidence>
<dbReference type="Gene3D" id="1.20.89.10">
    <property type="entry name" value="Nitrogenase Molybdenum-iron Protein, subunit B, domain 4"/>
    <property type="match status" value="1"/>
</dbReference>
<name>A0A7G6DZE6_THEFR</name>
<dbReference type="SUPFAM" id="SSF53807">
    <property type="entry name" value="Helical backbone' metal receptor"/>
    <property type="match status" value="1"/>
</dbReference>
<organism evidence="4 5">
    <name type="scientific">Thermanaerosceptrum fracticalcis</name>
    <dbReference type="NCBI Taxonomy" id="1712410"/>
    <lineage>
        <taxon>Bacteria</taxon>
        <taxon>Bacillati</taxon>
        <taxon>Bacillota</taxon>
        <taxon>Clostridia</taxon>
        <taxon>Eubacteriales</taxon>
        <taxon>Peptococcaceae</taxon>
        <taxon>Thermanaerosceptrum</taxon>
    </lineage>
</organism>
<reference evidence="4 5" key="1">
    <citation type="journal article" date="2019" name="Front. Microbiol.">
        <title>Thermoanaerosceptrum fracticalcis gen. nov. sp. nov., a Novel Fumarate-Fermenting Microorganism From a Deep Fractured Carbonate Aquifer of the US Great Basin.</title>
        <authorList>
            <person name="Hamilton-Brehm S.D."/>
            <person name="Stewart L.E."/>
            <person name="Zavarin M."/>
            <person name="Caldwell M."/>
            <person name="Lawson P.A."/>
            <person name="Onstott T.C."/>
            <person name="Grzymski J."/>
            <person name="Neveux I."/>
            <person name="Lollar B.S."/>
            <person name="Russell C.E."/>
            <person name="Moser D.P."/>
        </authorList>
    </citation>
    <scope>NUCLEOTIDE SEQUENCE [LARGE SCALE GENOMIC DNA]</scope>
    <source>
        <strain evidence="4 5">DRI-13</strain>
    </source>
</reference>